<evidence type="ECO:0000256" key="9">
    <source>
        <dbReference type="ARBA" id="ARBA00022490"/>
    </source>
</evidence>
<dbReference type="GO" id="GO:0004106">
    <property type="term" value="F:chorismate mutase activity"/>
    <property type="evidence" value="ECO:0007669"/>
    <property type="project" value="UniProtKB-EC"/>
</dbReference>
<dbReference type="InterPro" id="IPR036979">
    <property type="entry name" value="CM_dom_sf"/>
</dbReference>
<evidence type="ECO:0000256" key="1">
    <source>
        <dbReference type="ARBA" id="ARBA00000824"/>
    </source>
</evidence>
<dbReference type="CDD" id="cd04905">
    <property type="entry name" value="ACT_CM-PDT"/>
    <property type="match status" value="1"/>
</dbReference>
<dbReference type="InterPro" id="IPR002912">
    <property type="entry name" value="ACT_dom"/>
</dbReference>
<evidence type="ECO:0000256" key="2">
    <source>
        <dbReference type="ARBA" id="ARBA00002364"/>
    </source>
</evidence>
<dbReference type="Pfam" id="PF00800">
    <property type="entry name" value="PDT"/>
    <property type="match status" value="1"/>
</dbReference>
<evidence type="ECO:0000259" key="22">
    <source>
        <dbReference type="PROSITE" id="PS51171"/>
    </source>
</evidence>
<feature type="coiled-coil region" evidence="20">
    <location>
        <begin position="5"/>
        <end position="32"/>
    </location>
</feature>
<feature type="site" description="Essential for prephenate dehydratase activity" evidence="19">
    <location>
        <position position="254"/>
    </location>
</feature>
<dbReference type="OrthoDB" id="9802281at2"/>
<dbReference type="Gene3D" id="1.20.59.10">
    <property type="entry name" value="Chorismate mutase"/>
    <property type="match status" value="1"/>
</dbReference>
<organism evidence="24 25">
    <name type="scientific">Sulfurirhabdus autotrophica</name>
    <dbReference type="NCBI Taxonomy" id="1706046"/>
    <lineage>
        <taxon>Bacteria</taxon>
        <taxon>Pseudomonadati</taxon>
        <taxon>Pseudomonadota</taxon>
        <taxon>Betaproteobacteria</taxon>
        <taxon>Nitrosomonadales</taxon>
        <taxon>Sulfuricellaceae</taxon>
        <taxon>Sulfurirhabdus</taxon>
    </lineage>
</organism>
<dbReference type="SMART" id="SM00830">
    <property type="entry name" value="CM_2"/>
    <property type="match status" value="1"/>
</dbReference>
<evidence type="ECO:0000259" key="21">
    <source>
        <dbReference type="PROSITE" id="PS51168"/>
    </source>
</evidence>
<dbReference type="SUPFAM" id="SSF53850">
    <property type="entry name" value="Periplasmic binding protein-like II"/>
    <property type="match status" value="1"/>
</dbReference>
<dbReference type="InterPro" id="IPR018528">
    <property type="entry name" value="Preph_deHydtase_CS"/>
</dbReference>
<dbReference type="PANTHER" id="PTHR21022">
    <property type="entry name" value="PREPHENATE DEHYDRATASE P PROTEIN"/>
    <property type="match status" value="1"/>
</dbReference>
<dbReference type="SUPFAM" id="SSF55021">
    <property type="entry name" value="ACT-like"/>
    <property type="match status" value="1"/>
</dbReference>
<keyword evidence="10" id="KW-0028">Amino-acid biosynthesis</keyword>
<dbReference type="PROSITE" id="PS51171">
    <property type="entry name" value="PREPHENATE_DEHYDR_3"/>
    <property type="match status" value="1"/>
</dbReference>
<sequence>MSDKLQQHRTRIDALDDELLKLINERAEHAKAIGVLKNGVVYRPEREAQVLRRVKDNNPGPMSGETVARLFREVMSACLALEKPLSVAFLGPAGTFTQAAAIKHFGHAAHTEACSSIDEVFRKVEANIVDYGVVPVENSTEGTVSRTLDLLLASPLKICGEVDLRVHQFLMRKKEGLQDIRRVYSHAQSLGQCHEWLNKNLPDIPRIPVSSNAEAARLASEDESSAAVAGEMAAELYQLQKLAQNIEDEPNNTTRFLVIAQHDAAPSGKDKTSLAMSAKNKPGTIVELLSPLAKYQVSMTKLESRPSRMGMWEYVFFVDVEGHQLDENVAKALQELESKAAFLKVMGSYPIAVL</sequence>
<dbReference type="Pfam" id="PF01842">
    <property type="entry name" value="ACT"/>
    <property type="match status" value="1"/>
</dbReference>
<evidence type="ECO:0000256" key="16">
    <source>
        <dbReference type="ARBA" id="ARBA00031175"/>
    </source>
</evidence>
<keyword evidence="12" id="KW-0584">Phenylalanine biosynthesis</keyword>
<comment type="pathway">
    <text evidence="5">Metabolic intermediate biosynthesis; prephenate biosynthesis; prephenate from chorismate: step 1/1.</text>
</comment>
<evidence type="ECO:0000256" key="8">
    <source>
        <dbReference type="ARBA" id="ARBA00014401"/>
    </source>
</evidence>
<reference evidence="24 25" key="1">
    <citation type="submission" date="2019-03" db="EMBL/GenBank/DDBJ databases">
        <title>Genomic Encyclopedia of Type Strains, Phase IV (KMG-IV): sequencing the most valuable type-strain genomes for metagenomic binning, comparative biology and taxonomic classification.</title>
        <authorList>
            <person name="Goeker M."/>
        </authorList>
    </citation>
    <scope>NUCLEOTIDE SEQUENCE [LARGE SCALE GENOMIC DNA]</scope>
    <source>
        <strain evidence="24 25">DSM 100309</strain>
    </source>
</reference>
<evidence type="ECO:0000256" key="12">
    <source>
        <dbReference type="ARBA" id="ARBA00023222"/>
    </source>
</evidence>
<evidence type="ECO:0000256" key="14">
    <source>
        <dbReference type="ARBA" id="ARBA00023239"/>
    </source>
</evidence>
<keyword evidence="13" id="KW-0413">Isomerase</keyword>
<evidence type="ECO:0000256" key="11">
    <source>
        <dbReference type="ARBA" id="ARBA00023141"/>
    </source>
</evidence>
<dbReference type="PROSITE" id="PS00858">
    <property type="entry name" value="PREPHENATE_DEHYDR_2"/>
    <property type="match status" value="1"/>
</dbReference>
<dbReference type="InterPro" id="IPR008242">
    <property type="entry name" value="Chor_mutase/pphenate_deHydtase"/>
</dbReference>
<evidence type="ECO:0000256" key="3">
    <source>
        <dbReference type="ARBA" id="ARBA00004496"/>
    </source>
</evidence>
<dbReference type="PROSITE" id="PS51671">
    <property type="entry name" value="ACT"/>
    <property type="match status" value="1"/>
</dbReference>
<comment type="catalytic activity">
    <reaction evidence="18">
        <text>prephenate + H(+) = 3-phenylpyruvate + CO2 + H2O</text>
        <dbReference type="Rhea" id="RHEA:21648"/>
        <dbReference type="ChEBI" id="CHEBI:15377"/>
        <dbReference type="ChEBI" id="CHEBI:15378"/>
        <dbReference type="ChEBI" id="CHEBI:16526"/>
        <dbReference type="ChEBI" id="CHEBI:18005"/>
        <dbReference type="ChEBI" id="CHEBI:29934"/>
        <dbReference type="EC" id="4.2.1.51"/>
    </reaction>
</comment>
<evidence type="ECO:0000256" key="15">
    <source>
        <dbReference type="ARBA" id="ARBA00023268"/>
    </source>
</evidence>
<evidence type="ECO:0000256" key="17">
    <source>
        <dbReference type="ARBA" id="ARBA00031520"/>
    </source>
</evidence>
<dbReference type="PROSITE" id="PS51168">
    <property type="entry name" value="CHORISMATE_MUT_2"/>
    <property type="match status" value="1"/>
</dbReference>
<evidence type="ECO:0000256" key="19">
    <source>
        <dbReference type="PIRSR" id="PIRSR001500-2"/>
    </source>
</evidence>
<feature type="domain" description="Prephenate dehydratase" evidence="22">
    <location>
        <begin position="86"/>
        <end position="261"/>
    </location>
</feature>
<dbReference type="UniPathway" id="UPA00121">
    <property type="reaction ID" value="UER00345"/>
</dbReference>
<dbReference type="PIRSF" id="PIRSF001500">
    <property type="entry name" value="Chor_mut_pdt_Ppr"/>
    <property type="match status" value="1"/>
</dbReference>
<dbReference type="FunFam" id="3.40.190.10:FF:000034">
    <property type="entry name" value="Chorismate mutase/prephenate dehydratase"/>
    <property type="match status" value="1"/>
</dbReference>
<comment type="function">
    <text evidence="2">Catalyzes the Claisen rearrangement of chorismate to prephenate and the decarboxylation/dehydration of prephenate to phenylpyruvate.</text>
</comment>
<dbReference type="RefSeq" id="WP_124947540.1">
    <property type="nucleotide sequence ID" value="NZ_BHVT01000073.1"/>
</dbReference>
<keyword evidence="11" id="KW-0057">Aromatic amino acid biosynthesis</keyword>
<evidence type="ECO:0000256" key="4">
    <source>
        <dbReference type="ARBA" id="ARBA00004741"/>
    </source>
</evidence>
<dbReference type="GO" id="GO:0046417">
    <property type="term" value="P:chorismate metabolic process"/>
    <property type="evidence" value="ECO:0007669"/>
    <property type="project" value="InterPro"/>
</dbReference>
<dbReference type="NCBIfam" id="TIGR01807">
    <property type="entry name" value="CM_P2"/>
    <property type="match status" value="1"/>
</dbReference>
<dbReference type="FunFam" id="3.30.70.260:FF:000012">
    <property type="entry name" value="Prephenate dehydratase"/>
    <property type="match status" value="1"/>
</dbReference>
<proteinExistence type="predicted"/>
<dbReference type="InterPro" id="IPR045865">
    <property type="entry name" value="ACT-like_dom_sf"/>
</dbReference>
<dbReference type="GO" id="GO:0005737">
    <property type="term" value="C:cytoplasm"/>
    <property type="evidence" value="ECO:0007669"/>
    <property type="project" value="UniProtKB-SubCell"/>
</dbReference>
<dbReference type="PANTHER" id="PTHR21022:SF19">
    <property type="entry name" value="PREPHENATE DEHYDRATASE-RELATED"/>
    <property type="match status" value="1"/>
</dbReference>
<dbReference type="CDD" id="cd13630">
    <property type="entry name" value="PBP2_PDT_1"/>
    <property type="match status" value="1"/>
</dbReference>
<keyword evidence="15" id="KW-0511">Multifunctional enzyme</keyword>
<evidence type="ECO:0000259" key="23">
    <source>
        <dbReference type="PROSITE" id="PS51671"/>
    </source>
</evidence>
<dbReference type="Pfam" id="PF01817">
    <property type="entry name" value="CM_2"/>
    <property type="match status" value="1"/>
</dbReference>
<dbReference type="UniPathway" id="UPA00120">
    <property type="reaction ID" value="UER00203"/>
</dbReference>
<keyword evidence="9" id="KW-0963">Cytoplasm</keyword>
<evidence type="ECO:0000256" key="20">
    <source>
        <dbReference type="SAM" id="Coils"/>
    </source>
</evidence>
<feature type="domain" description="Chorismate mutase" evidence="21">
    <location>
        <begin position="1"/>
        <end position="86"/>
    </location>
</feature>
<dbReference type="AlphaFoldDB" id="A0A4R3YEZ8"/>
<evidence type="ECO:0000256" key="5">
    <source>
        <dbReference type="ARBA" id="ARBA00004817"/>
    </source>
</evidence>
<evidence type="ECO:0000256" key="13">
    <source>
        <dbReference type="ARBA" id="ARBA00023235"/>
    </source>
</evidence>
<dbReference type="Gene3D" id="3.40.190.10">
    <property type="entry name" value="Periplasmic binding protein-like II"/>
    <property type="match status" value="2"/>
</dbReference>
<dbReference type="NCBIfam" id="NF008865">
    <property type="entry name" value="PRK11898.1"/>
    <property type="match status" value="1"/>
</dbReference>
<comment type="subcellular location">
    <subcellularLocation>
        <location evidence="3">Cytoplasm</location>
    </subcellularLocation>
</comment>
<keyword evidence="25" id="KW-1185">Reference proteome</keyword>
<accession>A0A4R3YEZ8</accession>
<keyword evidence="14" id="KW-0456">Lyase</keyword>
<dbReference type="GO" id="GO:0009094">
    <property type="term" value="P:L-phenylalanine biosynthetic process"/>
    <property type="evidence" value="ECO:0007669"/>
    <property type="project" value="UniProtKB-UniPathway"/>
</dbReference>
<keyword evidence="20" id="KW-0175">Coiled coil</keyword>
<evidence type="ECO:0000313" key="24">
    <source>
        <dbReference type="EMBL" id="TCV90531.1"/>
    </source>
</evidence>
<dbReference type="FunFam" id="3.40.190.10:FF:000029">
    <property type="entry name" value="Chorismate mutase/Prephenate dehydratase"/>
    <property type="match status" value="1"/>
</dbReference>
<dbReference type="EMBL" id="SMCO01000001">
    <property type="protein sequence ID" value="TCV90531.1"/>
    <property type="molecule type" value="Genomic_DNA"/>
</dbReference>
<protein>
    <recommendedName>
        <fullName evidence="8">Bifunctional chorismate mutase/prephenate dehydratase</fullName>
        <ecNumber evidence="7">4.2.1.51</ecNumber>
        <ecNumber evidence="6">5.4.99.5</ecNumber>
    </recommendedName>
    <alternativeName>
        <fullName evidence="17">Chorismate mutase-prephenate dehydratase</fullName>
    </alternativeName>
    <alternativeName>
        <fullName evidence="16">p-protein</fullName>
    </alternativeName>
</protein>
<dbReference type="Gene3D" id="3.30.70.260">
    <property type="match status" value="1"/>
</dbReference>
<gene>
    <name evidence="24" type="ORF">EDC63_101504</name>
</gene>
<evidence type="ECO:0000256" key="10">
    <source>
        <dbReference type="ARBA" id="ARBA00022605"/>
    </source>
</evidence>
<dbReference type="InterPro" id="IPR036263">
    <property type="entry name" value="Chorismate_II_sf"/>
</dbReference>
<dbReference type="EC" id="4.2.1.51" evidence="7"/>
<dbReference type="InterPro" id="IPR010957">
    <property type="entry name" value="G/b/e-P-prot_chorismate_mutase"/>
</dbReference>
<evidence type="ECO:0000313" key="25">
    <source>
        <dbReference type="Proteomes" id="UP000295367"/>
    </source>
</evidence>
<comment type="pathway">
    <text evidence="4">Amino-acid biosynthesis; L-phenylalanine biosynthesis; phenylpyruvate from prephenate: step 1/1.</text>
</comment>
<evidence type="ECO:0000256" key="18">
    <source>
        <dbReference type="ARBA" id="ARBA00047848"/>
    </source>
</evidence>
<dbReference type="InterPro" id="IPR002701">
    <property type="entry name" value="CM_II_prokaryot"/>
</dbReference>
<name>A0A4R3YEZ8_9PROT</name>
<dbReference type="InterPro" id="IPR001086">
    <property type="entry name" value="Preph_deHydtase"/>
</dbReference>
<feature type="domain" description="ACT" evidence="23">
    <location>
        <begin position="273"/>
        <end position="350"/>
    </location>
</feature>
<dbReference type="EC" id="5.4.99.5" evidence="6"/>
<dbReference type="GO" id="GO:0004664">
    <property type="term" value="F:prephenate dehydratase activity"/>
    <property type="evidence" value="ECO:0007669"/>
    <property type="project" value="UniProtKB-EC"/>
</dbReference>
<dbReference type="Proteomes" id="UP000295367">
    <property type="component" value="Unassembled WGS sequence"/>
</dbReference>
<comment type="caution">
    <text evidence="24">The sequence shown here is derived from an EMBL/GenBank/DDBJ whole genome shotgun (WGS) entry which is preliminary data.</text>
</comment>
<evidence type="ECO:0000256" key="7">
    <source>
        <dbReference type="ARBA" id="ARBA00013147"/>
    </source>
</evidence>
<dbReference type="PROSITE" id="PS00857">
    <property type="entry name" value="PREPHENATE_DEHYDR_1"/>
    <property type="match status" value="1"/>
</dbReference>
<comment type="catalytic activity">
    <reaction evidence="1">
        <text>chorismate = prephenate</text>
        <dbReference type="Rhea" id="RHEA:13897"/>
        <dbReference type="ChEBI" id="CHEBI:29748"/>
        <dbReference type="ChEBI" id="CHEBI:29934"/>
        <dbReference type="EC" id="5.4.99.5"/>
    </reaction>
</comment>
<dbReference type="SUPFAM" id="SSF48600">
    <property type="entry name" value="Chorismate mutase II"/>
    <property type="match status" value="1"/>
</dbReference>
<evidence type="ECO:0000256" key="6">
    <source>
        <dbReference type="ARBA" id="ARBA00012404"/>
    </source>
</evidence>